<reference evidence="1 2" key="1">
    <citation type="journal article" date="2015" name="Genome Announc.">
        <title>Genome Assemblies of Three Soil-Associated Devosia species: D. insulae, D. limi, and D. soli.</title>
        <authorList>
            <person name="Hassan Y.I."/>
            <person name="Lepp D."/>
            <person name="Zhou T."/>
        </authorList>
    </citation>
    <scope>NUCLEOTIDE SEQUENCE [LARGE SCALE GENOMIC DNA]</scope>
    <source>
        <strain evidence="1 2">DS-56</strain>
    </source>
</reference>
<organism evidence="1 2">
    <name type="scientific">Devosia insulae DS-56</name>
    <dbReference type="NCBI Taxonomy" id="1116389"/>
    <lineage>
        <taxon>Bacteria</taxon>
        <taxon>Pseudomonadati</taxon>
        <taxon>Pseudomonadota</taxon>
        <taxon>Alphaproteobacteria</taxon>
        <taxon>Hyphomicrobiales</taxon>
        <taxon>Devosiaceae</taxon>
        <taxon>Devosia</taxon>
    </lineage>
</organism>
<dbReference type="Proteomes" id="UP000095463">
    <property type="component" value="Unassembled WGS sequence"/>
</dbReference>
<name>A0A1E5XUA3_9HYPH</name>
<dbReference type="RefSeq" id="WP_069908664.1">
    <property type="nucleotide sequence ID" value="NZ_LAJE02000086.1"/>
</dbReference>
<keyword evidence="2" id="KW-1185">Reference proteome</keyword>
<sequence>MDRRAYRLTSPIASRRAKSWLAAAHNARLRPTNPIAPIDAPELPMAIRFEGLTEAEQQAALAAFPGGKRFVLQG</sequence>
<dbReference type="AlphaFoldDB" id="A0A1E5XUA3"/>
<accession>A0A1E5XUA3</accession>
<evidence type="ECO:0000313" key="1">
    <source>
        <dbReference type="EMBL" id="OEO32169.1"/>
    </source>
</evidence>
<gene>
    <name evidence="1" type="ORF">VW23_012870</name>
</gene>
<dbReference type="EMBL" id="LAJE02000086">
    <property type="protein sequence ID" value="OEO32169.1"/>
    <property type="molecule type" value="Genomic_DNA"/>
</dbReference>
<protein>
    <submittedName>
        <fullName evidence="1">Uncharacterized protein</fullName>
    </submittedName>
</protein>
<evidence type="ECO:0000313" key="2">
    <source>
        <dbReference type="Proteomes" id="UP000095463"/>
    </source>
</evidence>
<proteinExistence type="predicted"/>
<dbReference type="OrthoDB" id="7961342at2"/>
<comment type="caution">
    <text evidence="1">The sequence shown here is derived from an EMBL/GenBank/DDBJ whole genome shotgun (WGS) entry which is preliminary data.</text>
</comment>